<dbReference type="Proteomes" id="UP001209878">
    <property type="component" value="Unassembled WGS sequence"/>
</dbReference>
<dbReference type="EMBL" id="JAODUO010000037">
    <property type="protein sequence ID" value="KAK2192132.1"/>
    <property type="molecule type" value="Genomic_DNA"/>
</dbReference>
<name>A0AAD9UK23_RIDPI</name>
<reference evidence="1" key="1">
    <citation type="journal article" date="2023" name="Mol. Biol. Evol.">
        <title>Third-Generation Sequencing Reveals the Adaptive Role of the Epigenome in Three Deep-Sea Polychaetes.</title>
        <authorList>
            <person name="Perez M."/>
            <person name="Aroh O."/>
            <person name="Sun Y."/>
            <person name="Lan Y."/>
            <person name="Juniper S.K."/>
            <person name="Young C.R."/>
            <person name="Angers B."/>
            <person name="Qian P.Y."/>
        </authorList>
    </citation>
    <scope>NUCLEOTIDE SEQUENCE</scope>
    <source>
        <strain evidence="1">R07B-5</strain>
    </source>
</reference>
<accession>A0AAD9UK23</accession>
<evidence type="ECO:0000313" key="1">
    <source>
        <dbReference type="EMBL" id="KAK2192132.1"/>
    </source>
</evidence>
<dbReference type="AlphaFoldDB" id="A0AAD9UK23"/>
<organism evidence="1 2">
    <name type="scientific">Ridgeia piscesae</name>
    <name type="common">Tubeworm</name>
    <dbReference type="NCBI Taxonomy" id="27915"/>
    <lineage>
        <taxon>Eukaryota</taxon>
        <taxon>Metazoa</taxon>
        <taxon>Spiralia</taxon>
        <taxon>Lophotrochozoa</taxon>
        <taxon>Annelida</taxon>
        <taxon>Polychaeta</taxon>
        <taxon>Sedentaria</taxon>
        <taxon>Canalipalpata</taxon>
        <taxon>Sabellida</taxon>
        <taxon>Siboglinidae</taxon>
        <taxon>Ridgeia</taxon>
    </lineage>
</organism>
<evidence type="ECO:0000313" key="2">
    <source>
        <dbReference type="Proteomes" id="UP001209878"/>
    </source>
</evidence>
<comment type="caution">
    <text evidence="1">The sequence shown here is derived from an EMBL/GenBank/DDBJ whole genome shotgun (WGS) entry which is preliminary data.</text>
</comment>
<keyword evidence="2" id="KW-1185">Reference proteome</keyword>
<gene>
    <name evidence="1" type="ORF">NP493_37g00003</name>
</gene>
<proteinExistence type="predicted"/>
<protein>
    <submittedName>
        <fullName evidence="1">Uncharacterized protein</fullName>
    </submittedName>
</protein>
<sequence length="61" mass="7014">MYQRYRDIATKENTPDYPSVLLLQIYHVDGLKLSLFKTRTTSTTGHVDNAKRPSVSLRLCT</sequence>